<sequence>MQSEDPDLHPIYQRLLQGQSRPTKPEVAGTSWETRCLWALRPKLVMQENMLYFQDGPAYLRRIVVPISTVTTVLCRLHEEVGHSGQNKTKEARTGPLSMRRRAKPLTSWCRVGNFDWHQIRSSQLTTMSPY</sequence>
<organism evidence="2 3">
    <name type="scientific">Paragonimus skrjabini miyazakii</name>
    <dbReference type="NCBI Taxonomy" id="59628"/>
    <lineage>
        <taxon>Eukaryota</taxon>
        <taxon>Metazoa</taxon>
        <taxon>Spiralia</taxon>
        <taxon>Lophotrochozoa</taxon>
        <taxon>Platyhelminthes</taxon>
        <taxon>Trematoda</taxon>
        <taxon>Digenea</taxon>
        <taxon>Plagiorchiida</taxon>
        <taxon>Troglotremata</taxon>
        <taxon>Troglotrematidae</taxon>
        <taxon>Paragonimus</taxon>
    </lineage>
</organism>
<proteinExistence type="predicted"/>
<feature type="region of interest" description="Disordered" evidence="1">
    <location>
        <begin position="1"/>
        <end position="27"/>
    </location>
</feature>
<evidence type="ECO:0000313" key="3">
    <source>
        <dbReference type="Proteomes" id="UP000822476"/>
    </source>
</evidence>
<protein>
    <submittedName>
        <fullName evidence="2">Uncharacterized protein</fullName>
    </submittedName>
</protein>
<dbReference type="Proteomes" id="UP000822476">
    <property type="component" value="Unassembled WGS sequence"/>
</dbReference>
<dbReference type="EMBL" id="JTDE01000159">
    <property type="protein sequence ID" value="KAF7262134.1"/>
    <property type="molecule type" value="Genomic_DNA"/>
</dbReference>
<accession>A0A8S9Z644</accession>
<comment type="caution">
    <text evidence="2">The sequence shown here is derived from an EMBL/GenBank/DDBJ whole genome shotgun (WGS) entry which is preliminary data.</text>
</comment>
<evidence type="ECO:0000313" key="2">
    <source>
        <dbReference type="EMBL" id="KAF7262134.1"/>
    </source>
</evidence>
<name>A0A8S9Z644_9TREM</name>
<evidence type="ECO:0000256" key="1">
    <source>
        <dbReference type="SAM" id="MobiDB-lite"/>
    </source>
</evidence>
<reference evidence="2" key="1">
    <citation type="submission" date="2019-07" db="EMBL/GenBank/DDBJ databases">
        <title>Annotation for the trematode Paragonimus miyazaki's.</title>
        <authorList>
            <person name="Choi Y.-J."/>
        </authorList>
    </citation>
    <scope>NUCLEOTIDE SEQUENCE</scope>
    <source>
        <strain evidence="2">Japan</strain>
    </source>
</reference>
<gene>
    <name evidence="2" type="ORF">EG68_01121</name>
</gene>
<dbReference type="OrthoDB" id="6281819at2759"/>
<keyword evidence="3" id="KW-1185">Reference proteome</keyword>
<dbReference type="AlphaFoldDB" id="A0A8S9Z644"/>